<organism evidence="1 2">
    <name type="scientific">Rhodonellum psychrophilum GCM71 = DSM 17998</name>
    <dbReference type="NCBI Taxonomy" id="1123057"/>
    <lineage>
        <taxon>Bacteria</taxon>
        <taxon>Pseudomonadati</taxon>
        <taxon>Bacteroidota</taxon>
        <taxon>Cytophagia</taxon>
        <taxon>Cytophagales</taxon>
        <taxon>Cytophagaceae</taxon>
        <taxon>Rhodonellum</taxon>
    </lineage>
</organism>
<comment type="caution">
    <text evidence="1">The sequence shown here is derived from an EMBL/GenBank/DDBJ whole genome shotgun (WGS) entry which is preliminary data.</text>
</comment>
<gene>
    <name evidence="1" type="ORF">P872_03250</name>
</gene>
<protein>
    <submittedName>
        <fullName evidence="1">Uncharacterized protein</fullName>
    </submittedName>
</protein>
<dbReference type="EMBL" id="AWXR01000013">
    <property type="protein sequence ID" value="ERM83408.1"/>
    <property type="molecule type" value="Genomic_DNA"/>
</dbReference>
<sequence>MKPKRKLMRNFFLGFPPYFLEADLVIQKAKQNFIWVKWNKIYS</sequence>
<accession>U5C011</accession>
<proteinExistence type="predicted"/>
<dbReference type="AlphaFoldDB" id="U5C011"/>
<reference evidence="1 2" key="1">
    <citation type="journal article" date="2013" name="Genome Announc.">
        <title>Draft Genome Sequence of the Psychrophilic and Alkaliphilic Rhodonellum psychrophilum Strain GCM71T.</title>
        <authorList>
            <person name="Hauptmann A.L."/>
            <person name="Glaring M.A."/>
            <person name="Hallin P.F."/>
            <person name="Prieme A."/>
            <person name="Stougaard P."/>
        </authorList>
    </citation>
    <scope>NUCLEOTIDE SEQUENCE [LARGE SCALE GENOMIC DNA]</scope>
    <source>
        <strain evidence="1 2">GCM71</strain>
    </source>
</reference>
<evidence type="ECO:0000313" key="1">
    <source>
        <dbReference type="EMBL" id="ERM83408.1"/>
    </source>
</evidence>
<evidence type="ECO:0000313" key="2">
    <source>
        <dbReference type="Proteomes" id="UP000016843"/>
    </source>
</evidence>
<keyword evidence="2" id="KW-1185">Reference proteome</keyword>
<dbReference type="Proteomes" id="UP000016843">
    <property type="component" value="Unassembled WGS sequence"/>
</dbReference>
<name>U5C011_9BACT</name>